<organism evidence="2 3">
    <name type="scientific">Lactuca virosa</name>
    <dbReference type="NCBI Taxonomy" id="75947"/>
    <lineage>
        <taxon>Eukaryota</taxon>
        <taxon>Viridiplantae</taxon>
        <taxon>Streptophyta</taxon>
        <taxon>Embryophyta</taxon>
        <taxon>Tracheophyta</taxon>
        <taxon>Spermatophyta</taxon>
        <taxon>Magnoliopsida</taxon>
        <taxon>eudicotyledons</taxon>
        <taxon>Gunneridae</taxon>
        <taxon>Pentapetalae</taxon>
        <taxon>asterids</taxon>
        <taxon>campanulids</taxon>
        <taxon>Asterales</taxon>
        <taxon>Asteraceae</taxon>
        <taxon>Cichorioideae</taxon>
        <taxon>Cichorieae</taxon>
        <taxon>Lactucinae</taxon>
        <taxon>Lactuca</taxon>
    </lineage>
</organism>
<dbReference type="Proteomes" id="UP001157418">
    <property type="component" value="Unassembled WGS sequence"/>
</dbReference>
<proteinExistence type="predicted"/>
<keyword evidence="3" id="KW-1185">Reference proteome</keyword>
<gene>
    <name evidence="2" type="ORF">LVIROSA_LOCUS30632</name>
</gene>
<name>A0AAU9P405_9ASTR</name>
<evidence type="ECO:0000313" key="3">
    <source>
        <dbReference type="Proteomes" id="UP001157418"/>
    </source>
</evidence>
<reference evidence="2 3" key="1">
    <citation type="submission" date="2022-01" db="EMBL/GenBank/DDBJ databases">
        <authorList>
            <person name="Xiong W."/>
            <person name="Schranz E."/>
        </authorList>
    </citation>
    <scope>NUCLEOTIDE SEQUENCE [LARGE SCALE GENOMIC DNA]</scope>
</reference>
<dbReference type="AlphaFoldDB" id="A0AAU9P405"/>
<protein>
    <submittedName>
        <fullName evidence="2">Uncharacterized protein</fullName>
    </submittedName>
</protein>
<sequence length="118" mass="13765">MASSPPSDRNFIVVDFHYNGTFAPNPLVYFDPDRASIRDWIEDEVSEDEDDNCQEDEDSVLSDAYYVDHEEDDAFYPFPANKTVNDRFLNNLCQDTVNGDEDDEYVLPQYPMHDERQP</sequence>
<evidence type="ECO:0000313" key="2">
    <source>
        <dbReference type="EMBL" id="CAH1444826.1"/>
    </source>
</evidence>
<accession>A0AAU9P405</accession>
<comment type="caution">
    <text evidence="2">The sequence shown here is derived from an EMBL/GenBank/DDBJ whole genome shotgun (WGS) entry which is preliminary data.</text>
</comment>
<feature type="region of interest" description="Disordered" evidence="1">
    <location>
        <begin position="98"/>
        <end position="118"/>
    </location>
</feature>
<evidence type="ECO:0000256" key="1">
    <source>
        <dbReference type="SAM" id="MobiDB-lite"/>
    </source>
</evidence>
<dbReference type="EMBL" id="CAKMRJ010005523">
    <property type="protein sequence ID" value="CAH1444826.1"/>
    <property type="molecule type" value="Genomic_DNA"/>
</dbReference>